<proteinExistence type="predicted"/>
<feature type="non-terminal residue" evidence="2">
    <location>
        <position position="1"/>
    </location>
</feature>
<evidence type="ECO:0000256" key="1">
    <source>
        <dbReference type="SAM" id="MobiDB-lite"/>
    </source>
</evidence>
<gene>
    <name evidence="2" type="ORF">BaRGS_00036435</name>
</gene>
<feature type="compositionally biased region" description="Basic residues" evidence="1">
    <location>
        <begin position="58"/>
        <end position="86"/>
    </location>
</feature>
<dbReference type="Proteomes" id="UP001519460">
    <property type="component" value="Unassembled WGS sequence"/>
</dbReference>
<dbReference type="AlphaFoldDB" id="A0ABD0JBE5"/>
<protein>
    <submittedName>
        <fullName evidence="2">Uncharacterized protein</fullName>
    </submittedName>
</protein>
<reference evidence="2 3" key="1">
    <citation type="journal article" date="2023" name="Sci. Data">
        <title>Genome assembly of the Korean intertidal mud-creeper Batillaria attramentaria.</title>
        <authorList>
            <person name="Patra A.K."/>
            <person name="Ho P.T."/>
            <person name="Jun S."/>
            <person name="Lee S.J."/>
            <person name="Kim Y."/>
            <person name="Won Y.J."/>
        </authorList>
    </citation>
    <scope>NUCLEOTIDE SEQUENCE [LARGE SCALE GENOMIC DNA]</scope>
    <source>
        <strain evidence="2">Wonlab-2016</strain>
    </source>
</reference>
<evidence type="ECO:0000313" key="2">
    <source>
        <dbReference type="EMBL" id="KAK7469529.1"/>
    </source>
</evidence>
<sequence>HPMTQHLEDDDDNDKEDVDEGDLTSGVTNIHDELLSTSDTDHPGLAQKSAEHVINKRSVNRSRPRRRKKGRKGRRHQKRPRGKRSAIRGSHSDIWLLQAAR</sequence>
<feature type="non-terminal residue" evidence="2">
    <location>
        <position position="101"/>
    </location>
</feature>
<feature type="compositionally biased region" description="Basic and acidic residues" evidence="1">
    <location>
        <begin position="30"/>
        <end position="42"/>
    </location>
</feature>
<accession>A0ABD0JBE5</accession>
<feature type="compositionally biased region" description="Acidic residues" evidence="1">
    <location>
        <begin position="8"/>
        <end position="22"/>
    </location>
</feature>
<dbReference type="EMBL" id="JACVVK020000513">
    <property type="protein sequence ID" value="KAK7469529.1"/>
    <property type="molecule type" value="Genomic_DNA"/>
</dbReference>
<evidence type="ECO:0000313" key="3">
    <source>
        <dbReference type="Proteomes" id="UP001519460"/>
    </source>
</evidence>
<comment type="caution">
    <text evidence="2">The sequence shown here is derived from an EMBL/GenBank/DDBJ whole genome shotgun (WGS) entry which is preliminary data.</text>
</comment>
<feature type="region of interest" description="Disordered" evidence="1">
    <location>
        <begin position="1"/>
        <end position="101"/>
    </location>
</feature>
<organism evidence="2 3">
    <name type="scientific">Batillaria attramentaria</name>
    <dbReference type="NCBI Taxonomy" id="370345"/>
    <lineage>
        <taxon>Eukaryota</taxon>
        <taxon>Metazoa</taxon>
        <taxon>Spiralia</taxon>
        <taxon>Lophotrochozoa</taxon>
        <taxon>Mollusca</taxon>
        <taxon>Gastropoda</taxon>
        <taxon>Caenogastropoda</taxon>
        <taxon>Sorbeoconcha</taxon>
        <taxon>Cerithioidea</taxon>
        <taxon>Batillariidae</taxon>
        <taxon>Batillaria</taxon>
    </lineage>
</organism>
<name>A0ABD0JBE5_9CAEN</name>
<keyword evidence="3" id="KW-1185">Reference proteome</keyword>